<dbReference type="InterPro" id="IPR036574">
    <property type="entry name" value="Scorpion_toxin-like_sf"/>
</dbReference>
<protein>
    <recommendedName>
        <fullName evidence="1">Knottins-like domain-containing protein</fullName>
    </recommendedName>
</protein>
<gene>
    <name evidence="2" type="ORF">PVAP13_7NG327524</name>
</gene>
<proteinExistence type="predicted"/>
<dbReference type="InterPro" id="IPR003614">
    <property type="entry name" value="Knottins"/>
</dbReference>
<dbReference type="Gene3D" id="3.30.30.10">
    <property type="entry name" value="Knottin, scorpion toxin-like"/>
    <property type="match status" value="1"/>
</dbReference>
<comment type="caution">
    <text evidence="2">The sequence shown here is derived from an EMBL/GenBank/DDBJ whole genome shotgun (WGS) entry which is preliminary data.</text>
</comment>
<organism evidence="2 3">
    <name type="scientific">Panicum virgatum</name>
    <name type="common">Blackwell switchgrass</name>
    <dbReference type="NCBI Taxonomy" id="38727"/>
    <lineage>
        <taxon>Eukaryota</taxon>
        <taxon>Viridiplantae</taxon>
        <taxon>Streptophyta</taxon>
        <taxon>Embryophyta</taxon>
        <taxon>Tracheophyta</taxon>
        <taxon>Spermatophyta</taxon>
        <taxon>Magnoliopsida</taxon>
        <taxon>Liliopsida</taxon>
        <taxon>Poales</taxon>
        <taxon>Poaceae</taxon>
        <taxon>PACMAD clade</taxon>
        <taxon>Panicoideae</taxon>
        <taxon>Panicodae</taxon>
        <taxon>Paniceae</taxon>
        <taxon>Panicinae</taxon>
        <taxon>Panicum</taxon>
        <taxon>Panicum sect. Hiantes</taxon>
    </lineage>
</organism>
<accession>A0A8T0Q006</accession>
<keyword evidence="3" id="KW-1185">Reference proteome</keyword>
<feature type="domain" description="Knottins-like" evidence="1">
    <location>
        <begin position="29"/>
        <end position="77"/>
    </location>
</feature>
<evidence type="ECO:0000313" key="3">
    <source>
        <dbReference type="Proteomes" id="UP000823388"/>
    </source>
</evidence>
<dbReference type="SUPFAM" id="SSF57095">
    <property type="entry name" value="Scorpion toxin-like"/>
    <property type="match status" value="1"/>
</dbReference>
<dbReference type="AlphaFoldDB" id="A0A8T0Q006"/>
<dbReference type="EMBL" id="CM029050">
    <property type="protein sequence ID" value="KAG2567503.1"/>
    <property type="molecule type" value="Genomic_DNA"/>
</dbReference>
<sequence length="77" mass="8755">MASTTTSSRRVVASAPLRQTGPARVAEARHCLSQSHRFVGAYMSYRNCEGVCRTEGFPWGVCRWHGIERKCYCKWLC</sequence>
<name>A0A8T0Q006_PANVG</name>
<evidence type="ECO:0000259" key="1">
    <source>
        <dbReference type="Pfam" id="PF00304"/>
    </source>
</evidence>
<reference evidence="2" key="1">
    <citation type="submission" date="2020-05" db="EMBL/GenBank/DDBJ databases">
        <title>WGS assembly of Panicum virgatum.</title>
        <authorList>
            <person name="Lovell J.T."/>
            <person name="Jenkins J."/>
            <person name="Shu S."/>
            <person name="Juenger T.E."/>
            <person name="Schmutz J."/>
        </authorList>
    </citation>
    <scope>NUCLEOTIDE SEQUENCE</scope>
    <source>
        <strain evidence="2">AP13</strain>
    </source>
</reference>
<evidence type="ECO:0000313" key="2">
    <source>
        <dbReference type="EMBL" id="KAG2567503.1"/>
    </source>
</evidence>
<dbReference type="Pfam" id="PF00304">
    <property type="entry name" value="Gamma-thionin"/>
    <property type="match status" value="1"/>
</dbReference>
<dbReference type="Proteomes" id="UP000823388">
    <property type="component" value="Chromosome 7N"/>
</dbReference>